<dbReference type="GO" id="GO:0016989">
    <property type="term" value="F:sigma factor antagonist activity"/>
    <property type="evidence" value="ECO:0007669"/>
    <property type="project" value="TreeGrafter"/>
</dbReference>
<name>A0A4R4K8W1_9BACT</name>
<dbReference type="EMBL" id="SMJU01000008">
    <property type="protein sequence ID" value="TDB64184.1"/>
    <property type="molecule type" value="Genomic_DNA"/>
</dbReference>
<proteinExistence type="predicted"/>
<evidence type="ECO:0000313" key="4">
    <source>
        <dbReference type="EMBL" id="TDB64184.1"/>
    </source>
</evidence>
<dbReference type="PANTHER" id="PTHR30273:SF2">
    <property type="entry name" value="PROTEIN FECR"/>
    <property type="match status" value="1"/>
</dbReference>
<keyword evidence="1" id="KW-0472">Membrane</keyword>
<sequence>MYNYIIYRPEELAADPSFRNWKLKGLEEDTHFWNEWVSLHPEKQSDIDKATLLLEAVFETFDQISEADARYEVRQIAAQLSESQMTQDSSHRLVSFSNNLYKLAAVVLLLLLSAGAFLTWKNGQLKPTHADYMAHTEAFEGLLTEIVNTTTTDTTLLFSDSSRVILRAGSRISFQALFSGTNREVFLEGEAEFEVQKNPEKPFLVYSGDLITRVLGTRFRVKQSADGGEIEVEVKTGQVSVSRQGAGSEEGKKYPREIILKPNQQVVYRIKENQFLRGLSETPQPLPEANLQGLMNFKGLPIALVFERLQQAYGIEILYDKDLMKNCFLTASFTDEPLLEKMDLITRTIDATFAEVDGQLVVNSRGCP</sequence>
<comment type="caution">
    <text evidence="4">The sequence shown here is derived from an EMBL/GenBank/DDBJ whole genome shotgun (WGS) entry which is preliminary data.</text>
</comment>
<dbReference type="Pfam" id="PF04773">
    <property type="entry name" value="FecR"/>
    <property type="match status" value="1"/>
</dbReference>
<keyword evidence="5" id="KW-1185">Reference proteome</keyword>
<organism evidence="4 5">
    <name type="scientific">Arundinibacter roseus</name>
    <dbReference type="NCBI Taxonomy" id="2070510"/>
    <lineage>
        <taxon>Bacteria</taxon>
        <taxon>Pseudomonadati</taxon>
        <taxon>Bacteroidota</taxon>
        <taxon>Cytophagia</taxon>
        <taxon>Cytophagales</taxon>
        <taxon>Spirosomataceae</taxon>
        <taxon>Arundinibacter</taxon>
    </lineage>
</organism>
<feature type="domain" description="FecR protein" evidence="2">
    <location>
        <begin position="151"/>
        <end position="239"/>
    </location>
</feature>
<feature type="transmembrane region" description="Helical" evidence="1">
    <location>
        <begin position="100"/>
        <end position="120"/>
    </location>
</feature>
<keyword evidence="1" id="KW-0812">Transmembrane</keyword>
<accession>A0A4R4K8W1</accession>
<dbReference type="Gene3D" id="2.60.120.1440">
    <property type="match status" value="1"/>
</dbReference>
<dbReference type="InterPro" id="IPR012373">
    <property type="entry name" value="Ferrdict_sens_TM"/>
</dbReference>
<gene>
    <name evidence="4" type="ORF">EZE20_14720</name>
</gene>
<dbReference type="InterPro" id="IPR006860">
    <property type="entry name" value="FecR"/>
</dbReference>
<reference evidence="4 5" key="1">
    <citation type="submission" date="2019-02" db="EMBL/GenBank/DDBJ databases">
        <title>Arundinibacter roseus gen. nov., sp. nov., a new member of the family Cytophagaceae.</title>
        <authorList>
            <person name="Szuroczki S."/>
            <person name="Khayer B."/>
            <person name="Sproer C."/>
            <person name="Toumi M."/>
            <person name="Szabo A."/>
            <person name="Felfoldi T."/>
            <person name="Schumann P."/>
            <person name="Toth E."/>
        </authorList>
    </citation>
    <scope>NUCLEOTIDE SEQUENCE [LARGE SCALE GENOMIC DNA]</scope>
    <source>
        <strain evidence="4 5">DMA-k-7a</strain>
    </source>
</reference>
<dbReference type="Pfam" id="PF16344">
    <property type="entry name" value="FecR_C"/>
    <property type="match status" value="1"/>
</dbReference>
<feature type="domain" description="Protein FecR C-terminal" evidence="3">
    <location>
        <begin position="295"/>
        <end position="359"/>
    </location>
</feature>
<dbReference type="RefSeq" id="WP_132118943.1">
    <property type="nucleotide sequence ID" value="NZ_SMJU01000008.1"/>
</dbReference>
<protein>
    <submittedName>
        <fullName evidence="4">FecR family protein</fullName>
    </submittedName>
</protein>
<dbReference type="AlphaFoldDB" id="A0A4R4K8W1"/>
<dbReference type="Gene3D" id="3.55.50.30">
    <property type="match status" value="1"/>
</dbReference>
<dbReference type="Proteomes" id="UP000295706">
    <property type="component" value="Unassembled WGS sequence"/>
</dbReference>
<evidence type="ECO:0000313" key="5">
    <source>
        <dbReference type="Proteomes" id="UP000295706"/>
    </source>
</evidence>
<dbReference type="PANTHER" id="PTHR30273">
    <property type="entry name" value="PERIPLASMIC SIGNAL SENSOR AND SIGMA FACTOR ACTIVATOR FECR-RELATED"/>
    <property type="match status" value="1"/>
</dbReference>
<keyword evidence="1" id="KW-1133">Transmembrane helix</keyword>
<evidence type="ECO:0000259" key="2">
    <source>
        <dbReference type="Pfam" id="PF04773"/>
    </source>
</evidence>
<evidence type="ECO:0000259" key="3">
    <source>
        <dbReference type="Pfam" id="PF16344"/>
    </source>
</evidence>
<dbReference type="InterPro" id="IPR032508">
    <property type="entry name" value="FecR_C"/>
</dbReference>
<dbReference type="OrthoDB" id="645173at2"/>
<dbReference type="PIRSF" id="PIRSF018266">
    <property type="entry name" value="FecR"/>
    <property type="match status" value="1"/>
</dbReference>
<evidence type="ECO:0000256" key="1">
    <source>
        <dbReference type="SAM" id="Phobius"/>
    </source>
</evidence>